<reference evidence="3 4" key="1">
    <citation type="journal article" date="2020" name="Arch. Microbiol.">
        <title>Bradyrhizobium uaiense sp. nov., a new highly efficient cowpea symbiont.</title>
        <authorList>
            <person name="Cabral Michel D."/>
            <person name="Azarias Guimaraes A."/>
            <person name="Martins da Costa E."/>
            <person name="Soares de Carvalho T."/>
            <person name="Balsanelli E."/>
            <person name="Willems A."/>
            <person name="Maltempi de Souza E."/>
            <person name="de Souza Moreira F.M."/>
        </authorList>
    </citation>
    <scope>NUCLEOTIDE SEQUENCE [LARGE SCALE GENOMIC DNA]</scope>
    <source>
        <strain evidence="3 4">UFLA 03-164</strain>
    </source>
</reference>
<keyword evidence="1" id="KW-0175">Coiled coil</keyword>
<proteinExistence type="predicted"/>
<feature type="transmembrane region" description="Helical" evidence="2">
    <location>
        <begin position="312"/>
        <end position="332"/>
    </location>
</feature>
<keyword evidence="2" id="KW-0472">Membrane</keyword>
<keyword evidence="4" id="KW-1185">Reference proteome</keyword>
<dbReference type="EMBL" id="VKHP01000086">
    <property type="protein sequence ID" value="NEU98268.1"/>
    <property type="molecule type" value="Genomic_DNA"/>
</dbReference>
<evidence type="ECO:0000313" key="4">
    <source>
        <dbReference type="Proteomes" id="UP000468531"/>
    </source>
</evidence>
<feature type="transmembrane region" description="Helical" evidence="2">
    <location>
        <begin position="34"/>
        <end position="58"/>
    </location>
</feature>
<accession>A0A6P1BIP1</accession>
<gene>
    <name evidence="3" type="ORF">FNJ47_21175</name>
</gene>
<feature type="transmembrane region" description="Helical" evidence="2">
    <location>
        <begin position="352"/>
        <end position="372"/>
    </location>
</feature>
<comment type="caution">
    <text evidence="3">The sequence shown here is derived from an EMBL/GenBank/DDBJ whole genome shotgun (WGS) entry which is preliminary data.</text>
</comment>
<sequence length="458" mass="49815">MSDASDTSTPQVENAPERAGWIKRYLGDFRPVRVLGGIVLILFVVVSAAGAVTFFAAAQFQSRIAELSLNGAPLTIWRVDQFREDFKNWPEAIRRLREGIAQDRINVAKDKQNNLVLAAEQLNEATRLAEDVRSLKQRVTAASGQLTSISTASPAENTSSVPEIITQLEFLLSRDDLQKRFGSELTETKKRYIENVELRATVQTNEAKIKGKESWIASLQEQRQDREHAAAKLFGDSNSTTAPELVERIVNITAELSSLSSVWGGAVYTVALWTNDMVVLSLLISMGVLGSALNLLAAFISNDQESLSFGEYPLRLAFGAVLAIVMFIIAKAGVPVLADTGKLAGNAPLNPYFISLLAVVSGLMSDRSMAAIRGVASSLLRSVGGTDYSPRYSRVDLDEALKVANRDIAGMARLLEVDVGDVQKLFSGNDKVSPDQQKLVSAYLGHPLRDLFSDLPAT</sequence>
<protein>
    <submittedName>
        <fullName evidence="3">Uncharacterized protein</fullName>
    </submittedName>
</protein>
<keyword evidence="2" id="KW-0812">Transmembrane</keyword>
<dbReference type="AlphaFoldDB" id="A0A6P1BIP1"/>
<name>A0A6P1BIP1_9BRAD</name>
<evidence type="ECO:0000256" key="1">
    <source>
        <dbReference type="SAM" id="Coils"/>
    </source>
</evidence>
<keyword evidence="2" id="KW-1133">Transmembrane helix</keyword>
<evidence type="ECO:0000256" key="2">
    <source>
        <dbReference type="SAM" id="Phobius"/>
    </source>
</evidence>
<feature type="transmembrane region" description="Helical" evidence="2">
    <location>
        <begin position="277"/>
        <end position="300"/>
    </location>
</feature>
<dbReference type="RefSeq" id="WP_163156413.1">
    <property type="nucleotide sequence ID" value="NZ_VKHP01000086.1"/>
</dbReference>
<dbReference type="Proteomes" id="UP000468531">
    <property type="component" value="Unassembled WGS sequence"/>
</dbReference>
<organism evidence="3 4">
    <name type="scientific">Bradyrhizobium uaiense</name>
    <dbReference type="NCBI Taxonomy" id="2594946"/>
    <lineage>
        <taxon>Bacteria</taxon>
        <taxon>Pseudomonadati</taxon>
        <taxon>Pseudomonadota</taxon>
        <taxon>Alphaproteobacteria</taxon>
        <taxon>Hyphomicrobiales</taxon>
        <taxon>Nitrobacteraceae</taxon>
        <taxon>Bradyrhizobium</taxon>
    </lineage>
</organism>
<feature type="coiled-coil region" evidence="1">
    <location>
        <begin position="108"/>
        <end position="138"/>
    </location>
</feature>
<evidence type="ECO:0000313" key="3">
    <source>
        <dbReference type="EMBL" id="NEU98268.1"/>
    </source>
</evidence>